<proteinExistence type="predicted"/>
<reference evidence="2 3" key="1">
    <citation type="submission" date="2022-12" db="EMBL/GenBank/DDBJ databases">
        <title>Chromosome-level genome of Tegillarca granosa.</title>
        <authorList>
            <person name="Kim J."/>
        </authorList>
    </citation>
    <scope>NUCLEOTIDE SEQUENCE [LARGE SCALE GENOMIC DNA]</scope>
    <source>
        <strain evidence="2">Teg-2019</strain>
        <tissue evidence="2">Adductor muscle</tissue>
    </source>
</reference>
<evidence type="ECO:0000313" key="2">
    <source>
        <dbReference type="EMBL" id="KAJ8307830.1"/>
    </source>
</evidence>
<feature type="domain" description="C2H2-type" evidence="1">
    <location>
        <begin position="41"/>
        <end position="61"/>
    </location>
</feature>
<dbReference type="Proteomes" id="UP001217089">
    <property type="component" value="Unassembled WGS sequence"/>
</dbReference>
<sequence length="460" mass="52299">MGFKCRWCRAVFDTYIDWKSHEDVHMDLDDLGAEIESYNTCRWCSAKFTSASEFLEHEHIHEQLDELTGISSISLECPWCEAIFNDRNEFDLHFDIHKQLEDLGAFMPAKRCKIDDNISSPSPLPGASTEFIDVFDSLPAPSMDSDDCVSNQQSGGGNGDQLVYEIEKVGQKTFQNRVIDRHYRVKFNPDQVLEGQKLSDLNVELENMFDDVLNEAKKDLKGSDLGRVIIHHDDLINPIYVPLRPLDDLNADTVLNYLENTLTSHQDLAMDDGFYLDVGTMELPAGGRGNVVNSVLGPHSSLVNKKSILEITNQDDTCLARAILLGYLRMNTLTTDVWKSLTRNDSSMSVDDLVMKYKACPHWYFKMIRRDQHANRQTVLIQKFCEVIDIPVDRFLTINDISPFEEFLDVDVLVVSARMGNKFIRVPPEDSTKKRLYVQKKGAVKNTNVKNGCVSVVNNM</sequence>
<organism evidence="2 3">
    <name type="scientific">Tegillarca granosa</name>
    <name type="common">Malaysian cockle</name>
    <name type="synonym">Anadara granosa</name>
    <dbReference type="NCBI Taxonomy" id="220873"/>
    <lineage>
        <taxon>Eukaryota</taxon>
        <taxon>Metazoa</taxon>
        <taxon>Spiralia</taxon>
        <taxon>Lophotrochozoa</taxon>
        <taxon>Mollusca</taxon>
        <taxon>Bivalvia</taxon>
        <taxon>Autobranchia</taxon>
        <taxon>Pteriomorphia</taxon>
        <taxon>Arcoida</taxon>
        <taxon>Arcoidea</taxon>
        <taxon>Arcidae</taxon>
        <taxon>Tegillarca</taxon>
    </lineage>
</organism>
<keyword evidence="3" id="KW-1185">Reference proteome</keyword>
<protein>
    <recommendedName>
        <fullName evidence="1">C2H2-type domain-containing protein</fullName>
    </recommendedName>
</protein>
<evidence type="ECO:0000313" key="3">
    <source>
        <dbReference type="Proteomes" id="UP001217089"/>
    </source>
</evidence>
<feature type="domain" description="C2H2-type" evidence="1">
    <location>
        <begin position="77"/>
        <end position="97"/>
    </location>
</feature>
<name>A0ABQ9EWU4_TEGGR</name>
<dbReference type="SMART" id="SM00355">
    <property type="entry name" value="ZnF_C2H2"/>
    <property type="match status" value="3"/>
</dbReference>
<dbReference type="PROSITE" id="PS00028">
    <property type="entry name" value="ZINC_FINGER_C2H2_1"/>
    <property type="match status" value="3"/>
</dbReference>
<comment type="caution">
    <text evidence="2">The sequence shown here is derived from an EMBL/GenBank/DDBJ whole genome shotgun (WGS) entry which is preliminary data.</text>
</comment>
<accession>A0ABQ9EWU4</accession>
<dbReference type="InterPro" id="IPR013087">
    <property type="entry name" value="Znf_C2H2_type"/>
</dbReference>
<dbReference type="Gene3D" id="3.30.160.60">
    <property type="entry name" value="Classic Zinc Finger"/>
    <property type="match status" value="1"/>
</dbReference>
<feature type="domain" description="C2H2-type" evidence="1">
    <location>
        <begin position="5"/>
        <end position="25"/>
    </location>
</feature>
<gene>
    <name evidence="2" type="ORF">KUTeg_014613</name>
</gene>
<dbReference type="EMBL" id="JARBDR010000708">
    <property type="protein sequence ID" value="KAJ8307830.1"/>
    <property type="molecule type" value="Genomic_DNA"/>
</dbReference>
<evidence type="ECO:0000259" key="1">
    <source>
        <dbReference type="PROSITE" id="PS00028"/>
    </source>
</evidence>